<protein>
    <submittedName>
        <fullName evidence="2">Uncharacterized protein</fullName>
    </submittedName>
</protein>
<evidence type="ECO:0000313" key="3">
    <source>
        <dbReference type="Proteomes" id="UP001064489"/>
    </source>
</evidence>
<evidence type="ECO:0000256" key="1">
    <source>
        <dbReference type="SAM" id="MobiDB-lite"/>
    </source>
</evidence>
<reference evidence="2" key="1">
    <citation type="journal article" date="2022" name="Plant J.">
        <title>Strategies of tolerance reflected in two North American maple genomes.</title>
        <authorList>
            <person name="McEvoy S.L."/>
            <person name="Sezen U.U."/>
            <person name="Trouern-Trend A."/>
            <person name="McMahon S.M."/>
            <person name="Schaberg P.G."/>
            <person name="Yang J."/>
            <person name="Wegrzyn J.L."/>
            <person name="Swenson N.G."/>
        </authorList>
    </citation>
    <scope>NUCLEOTIDE SEQUENCE</scope>
    <source>
        <strain evidence="2">91603</strain>
    </source>
</reference>
<accession>A0AAD5IT00</accession>
<organism evidence="2 3">
    <name type="scientific">Acer negundo</name>
    <name type="common">Box elder</name>
    <dbReference type="NCBI Taxonomy" id="4023"/>
    <lineage>
        <taxon>Eukaryota</taxon>
        <taxon>Viridiplantae</taxon>
        <taxon>Streptophyta</taxon>
        <taxon>Embryophyta</taxon>
        <taxon>Tracheophyta</taxon>
        <taxon>Spermatophyta</taxon>
        <taxon>Magnoliopsida</taxon>
        <taxon>eudicotyledons</taxon>
        <taxon>Gunneridae</taxon>
        <taxon>Pentapetalae</taxon>
        <taxon>rosids</taxon>
        <taxon>malvids</taxon>
        <taxon>Sapindales</taxon>
        <taxon>Sapindaceae</taxon>
        <taxon>Hippocastanoideae</taxon>
        <taxon>Acereae</taxon>
        <taxon>Acer</taxon>
    </lineage>
</organism>
<keyword evidence="3" id="KW-1185">Reference proteome</keyword>
<feature type="region of interest" description="Disordered" evidence="1">
    <location>
        <begin position="137"/>
        <end position="161"/>
    </location>
</feature>
<sequence>MDSNLCPSFLPLHTQKTQTQLGFVTSYMGNANQGLEKKKMQREMSKLKVYQRKKTRGRTDLEEKQLQEMSQLKVYLRRKKRGCIDLEEKQMQREMSPLKVYLRRKTRGCIDLKEKQLQREMSPSKGHLQSWEILKKRIPTSSPHNPPVLETVQEEVVSEKQ</sequence>
<comment type="caution">
    <text evidence="2">The sequence shown here is derived from an EMBL/GenBank/DDBJ whole genome shotgun (WGS) entry which is preliminary data.</text>
</comment>
<gene>
    <name evidence="2" type="ORF">LWI28_004789</name>
</gene>
<dbReference type="AlphaFoldDB" id="A0AAD5IT00"/>
<name>A0AAD5IT00_ACENE</name>
<proteinExistence type="predicted"/>
<dbReference type="EMBL" id="JAJSOW010000102">
    <property type="protein sequence ID" value="KAI9176595.1"/>
    <property type="molecule type" value="Genomic_DNA"/>
</dbReference>
<reference evidence="2" key="2">
    <citation type="submission" date="2023-02" db="EMBL/GenBank/DDBJ databases">
        <authorList>
            <person name="Swenson N.G."/>
            <person name="Wegrzyn J.L."/>
            <person name="Mcevoy S.L."/>
        </authorList>
    </citation>
    <scope>NUCLEOTIDE SEQUENCE</scope>
    <source>
        <strain evidence="2">91603</strain>
        <tissue evidence="2">Leaf</tissue>
    </source>
</reference>
<evidence type="ECO:0000313" key="2">
    <source>
        <dbReference type="EMBL" id="KAI9176595.1"/>
    </source>
</evidence>
<dbReference type="Proteomes" id="UP001064489">
    <property type="component" value="Chromosome 5"/>
</dbReference>